<reference evidence="2 3" key="1">
    <citation type="submission" date="2019-11" db="EMBL/GenBank/DDBJ databases">
        <title>Spirosoma endbachense sp. nov., isolated from a natural salt meadow.</title>
        <authorList>
            <person name="Rojas J."/>
            <person name="Ambika Manirajan B."/>
            <person name="Ratering S."/>
            <person name="Suarez C."/>
            <person name="Geissler-Plaum R."/>
            <person name="Schnell S."/>
        </authorList>
    </citation>
    <scope>NUCLEOTIDE SEQUENCE [LARGE SCALE GENOMIC DNA]</scope>
    <source>
        <strain evidence="2 3">I-24</strain>
    </source>
</reference>
<dbReference type="GO" id="GO:0006313">
    <property type="term" value="P:DNA transposition"/>
    <property type="evidence" value="ECO:0007669"/>
    <property type="project" value="InterPro"/>
</dbReference>
<dbReference type="PANTHER" id="PTHR30298:SF0">
    <property type="entry name" value="PROTEIN YBFL-RELATED"/>
    <property type="match status" value="1"/>
</dbReference>
<protein>
    <submittedName>
        <fullName evidence="2">ISAs1 family transposase</fullName>
    </submittedName>
</protein>
<dbReference type="KEGG" id="senf:GJR95_41210"/>
<dbReference type="RefSeq" id="WP_162391455.1">
    <property type="nucleotide sequence ID" value="NZ_CP045997.1"/>
</dbReference>
<gene>
    <name evidence="2" type="ORF">GJR95_41210</name>
</gene>
<dbReference type="Proteomes" id="UP000464577">
    <property type="component" value="Chromosome"/>
</dbReference>
<dbReference type="Pfam" id="PF01609">
    <property type="entry name" value="DDE_Tnp_1"/>
    <property type="match status" value="1"/>
</dbReference>
<dbReference type="EMBL" id="CP045997">
    <property type="protein sequence ID" value="QHW01062.1"/>
    <property type="molecule type" value="Genomic_DNA"/>
</dbReference>
<dbReference type="PANTHER" id="PTHR30298">
    <property type="entry name" value="H REPEAT-ASSOCIATED PREDICTED TRANSPOSASE"/>
    <property type="match status" value="1"/>
</dbReference>
<evidence type="ECO:0000259" key="1">
    <source>
        <dbReference type="Pfam" id="PF01609"/>
    </source>
</evidence>
<keyword evidence="3" id="KW-1185">Reference proteome</keyword>
<proteinExistence type="predicted"/>
<evidence type="ECO:0000313" key="3">
    <source>
        <dbReference type="Proteomes" id="UP000464577"/>
    </source>
</evidence>
<name>A0A6P1W6K7_9BACT</name>
<feature type="domain" description="Transposase IS4-like" evidence="1">
    <location>
        <begin position="119"/>
        <end position="352"/>
    </location>
</feature>
<organism evidence="2 3">
    <name type="scientific">Spirosoma endbachense</name>
    <dbReference type="NCBI Taxonomy" id="2666025"/>
    <lineage>
        <taxon>Bacteria</taxon>
        <taxon>Pseudomonadati</taxon>
        <taxon>Bacteroidota</taxon>
        <taxon>Cytophagia</taxon>
        <taxon>Cytophagales</taxon>
        <taxon>Cytophagaceae</taxon>
        <taxon>Spirosoma</taxon>
    </lineage>
</organism>
<accession>A0A6P1W6K7</accession>
<dbReference type="InterPro" id="IPR002559">
    <property type="entry name" value="Transposase_11"/>
</dbReference>
<dbReference type="GO" id="GO:0004803">
    <property type="term" value="F:transposase activity"/>
    <property type="evidence" value="ECO:0007669"/>
    <property type="project" value="InterPro"/>
</dbReference>
<dbReference type="NCBIfam" id="NF033564">
    <property type="entry name" value="transpos_ISAs1"/>
    <property type="match status" value="1"/>
</dbReference>
<dbReference type="AlphaFoldDB" id="A0A6P1W6K7"/>
<sequence>MTVAPCLAKPTTFFQLLDQTPGLDGRDNRGKKHSIALVLTGLTLALCCGRDGKLSSLHRHMVNHSQPLCQATNMTHHKAISRAQLPLLLAKVNGVLFAQLLFGWFGLILDADSKRWFALDGKELRGSIQPGHTRGEACVSVLTHDSEAIVGQAYYSGSKESEKPVVRQLLNDKGLYNQKITLDALHLNPLTVNAIEGAGGIYIVGIKANQALLYRYCICRSVLIQATFERTDAVKRGHGRLEQRSYQCFSLHPTSLAPRWHAAGLATLIRVVRNRQGLSGGAPSQEVNYFVSNSQPTTQPEADELFDALRHHWRIEVMHHRRDVTLAEDRLRTESQAVSRLMSSLRTMVINLLGRKKPKNMVAQLEDFADKFLTLIQFMNQELVL</sequence>
<dbReference type="InterPro" id="IPR047647">
    <property type="entry name" value="ISAs1_transpos"/>
</dbReference>
<evidence type="ECO:0000313" key="2">
    <source>
        <dbReference type="EMBL" id="QHW01062.1"/>
    </source>
</evidence>
<dbReference type="GO" id="GO:0003677">
    <property type="term" value="F:DNA binding"/>
    <property type="evidence" value="ECO:0007669"/>
    <property type="project" value="InterPro"/>
</dbReference>
<dbReference type="InterPro" id="IPR051698">
    <property type="entry name" value="Transposase_11-like"/>
</dbReference>